<organism evidence="1 2">
    <name type="scientific">Halogeometricum luteum</name>
    <dbReference type="NCBI Taxonomy" id="2950537"/>
    <lineage>
        <taxon>Archaea</taxon>
        <taxon>Methanobacteriati</taxon>
        <taxon>Methanobacteriota</taxon>
        <taxon>Stenosarchaea group</taxon>
        <taxon>Halobacteria</taxon>
        <taxon>Halobacteriales</taxon>
        <taxon>Haloferacaceae</taxon>
        <taxon>Halogeometricum</taxon>
    </lineage>
</organism>
<accession>A0ABU2FZW0</accession>
<protein>
    <recommendedName>
        <fullName evidence="3">Hydrogenase maturation nickel metallochaperone HypA</fullName>
    </recommendedName>
</protein>
<dbReference type="Proteomes" id="UP001254813">
    <property type="component" value="Unassembled WGS sequence"/>
</dbReference>
<proteinExistence type="predicted"/>
<dbReference type="RefSeq" id="WP_310927250.1">
    <property type="nucleotide sequence ID" value="NZ_JAMQOQ010000001.1"/>
</dbReference>
<comment type="caution">
    <text evidence="1">The sequence shown here is derived from an EMBL/GenBank/DDBJ whole genome shotgun (WGS) entry which is preliminary data.</text>
</comment>
<gene>
    <name evidence="1" type="ORF">NDI79_04530</name>
</gene>
<evidence type="ECO:0000313" key="2">
    <source>
        <dbReference type="Proteomes" id="UP001254813"/>
    </source>
</evidence>
<reference evidence="1 2" key="1">
    <citation type="submission" date="2022-06" db="EMBL/GenBank/DDBJ databases">
        <title>Halogeometricum sp. a new haloarchaeum isolate from saline soil.</title>
        <authorList>
            <person name="Strakova D."/>
            <person name="Galisteo C."/>
            <person name="Sanchez-Porro C."/>
            <person name="Ventosa A."/>
        </authorList>
    </citation>
    <scope>NUCLEOTIDE SEQUENCE [LARGE SCALE GENOMIC DNA]</scope>
    <source>
        <strain evidence="2">S3BR25-2</strain>
    </source>
</reference>
<evidence type="ECO:0000313" key="1">
    <source>
        <dbReference type="EMBL" id="MDS0293438.1"/>
    </source>
</evidence>
<sequence length="71" mass="7432">MVGTKAIGRLLRLAGVGPGGRTESMGNPEFPYVCRGCGTAYDVQYHVCPECGGFSVERLPDTDARIGVGAD</sequence>
<dbReference type="EMBL" id="JAMQOQ010000001">
    <property type="protein sequence ID" value="MDS0293438.1"/>
    <property type="molecule type" value="Genomic_DNA"/>
</dbReference>
<keyword evidence="2" id="KW-1185">Reference proteome</keyword>
<name>A0ABU2FZW0_9EURY</name>
<evidence type="ECO:0008006" key="3">
    <source>
        <dbReference type="Google" id="ProtNLM"/>
    </source>
</evidence>